<name>A0A8H3AHY0_9AGAM</name>
<organism evidence="2 3">
    <name type="scientific">Rhizoctonia solani</name>
    <dbReference type="NCBI Taxonomy" id="456999"/>
    <lineage>
        <taxon>Eukaryota</taxon>
        <taxon>Fungi</taxon>
        <taxon>Dikarya</taxon>
        <taxon>Basidiomycota</taxon>
        <taxon>Agaricomycotina</taxon>
        <taxon>Agaricomycetes</taxon>
        <taxon>Cantharellales</taxon>
        <taxon>Ceratobasidiaceae</taxon>
        <taxon>Rhizoctonia</taxon>
    </lineage>
</organism>
<evidence type="ECO:0000313" key="2">
    <source>
        <dbReference type="EMBL" id="CAE6426818.1"/>
    </source>
</evidence>
<gene>
    <name evidence="2" type="ORF">RDB_LOCUS99615</name>
</gene>
<evidence type="ECO:0000256" key="1">
    <source>
        <dbReference type="SAM" id="Phobius"/>
    </source>
</evidence>
<dbReference type="Proteomes" id="UP000663846">
    <property type="component" value="Unassembled WGS sequence"/>
</dbReference>
<sequence length="124" mass="13811">MAGGLDQMTSAEDFHLISWQNFGLLSAVVVGVLIPVGLRWSWKRELEEVGADEDEVRLAGGPALGQGKGKGKQRGAIMLLESDDEENQAEYVSEERARQGWWQAIKDRKMKQREREEDAALAAL</sequence>
<feature type="transmembrane region" description="Helical" evidence="1">
    <location>
        <begin position="16"/>
        <end position="38"/>
    </location>
</feature>
<evidence type="ECO:0000313" key="3">
    <source>
        <dbReference type="Proteomes" id="UP000663846"/>
    </source>
</evidence>
<accession>A0A8H3AHY0</accession>
<protein>
    <submittedName>
        <fullName evidence="2">Uncharacterized protein</fullName>
    </submittedName>
</protein>
<keyword evidence="1" id="KW-1133">Transmembrane helix</keyword>
<dbReference type="EMBL" id="CAJMWS010000325">
    <property type="protein sequence ID" value="CAE6426818.1"/>
    <property type="molecule type" value="Genomic_DNA"/>
</dbReference>
<comment type="caution">
    <text evidence="2">The sequence shown here is derived from an EMBL/GenBank/DDBJ whole genome shotgun (WGS) entry which is preliminary data.</text>
</comment>
<dbReference type="AlphaFoldDB" id="A0A8H3AHY0"/>
<keyword evidence="1" id="KW-0472">Membrane</keyword>
<keyword evidence="1" id="KW-0812">Transmembrane</keyword>
<reference evidence="2" key="1">
    <citation type="submission" date="2021-01" db="EMBL/GenBank/DDBJ databases">
        <authorList>
            <person name="Kaushik A."/>
        </authorList>
    </citation>
    <scope>NUCLEOTIDE SEQUENCE</scope>
    <source>
        <strain evidence="2">AG1-1C</strain>
    </source>
</reference>
<proteinExistence type="predicted"/>